<evidence type="ECO:0000313" key="2">
    <source>
        <dbReference type="EMBL" id="GFC91974.1"/>
    </source>
</evidence>
<name>A0A699S3G6_TANCI</name>
<protein>
    <submittedName>
        <fullName evidence="2">Ribonuclease H-like domain-containing protein</fullName>
    </submittedName>
</protein>
<reference evidence="2" key="1">
    <citation type="journal article" date="2019" name="Sci. Rep.">
        <title>Draft genome of Tanacetum cinerariifolium, the natural source of mosquito coil.</title>
        <authorList>
            <person name="Yamashiro T."/>
            <person name="Shiraishi A."/>
            <person name="Satake H."/>
            <person name="Nakayama K."/>
        </authorList>
    </citation>
    <scope>NUCLEOTIDE SEQUENCE</scope>
</reference>
<accession>A0A699S3G6</accession>
<feature type="compositionally biased region" description="Basic and acidic residues" evidence="1">
    <location>
        <begin position="51"/>
        <end position="61"/>
    </location>
</feature>
<sequence>YYILLPLWTQDPLFFYSSKDSPGDGFKPSGEEEKKDAEDPGNEDNAVLSTEEPKVNQEKDANVNSTNNINTVSPTANAASTKDNVVNKDIVYECVDDLNMPNLEEIVHSDDEDVGVEADMTNLDTNIPIEAMQDELLQFKLQQAWTLVDLPNGKKAIGTKWIYKKER</sequence>
<feature type="non-terminal residue" evidence="2">
    <location>
        <position position="1"/>
    </location>
</feature>
<dbReference type="AlphaFoldDB" id="A0A699S3G6"/>
<comment type="caution">
    <text evidence="2">The sequence shown here is derived from an EMBL/GenBank/DDBJ whole genome shotgun (WGS) entry which is preliminary data.</text>
</comment>
<organism evidence="2">
    <name type="scientific">Tanacetum cinerariifolium</name>
    <name type="common">Dalmatian daisy</name>
    <name type="synonym">Chrysanthemum cinerariifolium</name>
    <dbReference type="NCBI Taxonomy" id="118510"/>
    <lineage>
        <taxon>Eukaryota</taxon>
        <taxon>Viridiplantae</taxon>
        <taxon>Streptophyta</taxon>
        <taxon>Embryophyta</taxon>
        <taxon>Tracheophyta</taxon>
        <taxon>Spermatophyta</taxon>
        <taxon>Magnoliopsida</taxon>
        <taxon>eudicotyledons</taxon>
        <taxon>Gunneridae</taxon>
        <taxon>Pentapetalae</taxon>
        <taxon>asterids</taxon>
        <taxon>campanulids</taxon>
        <taxon>Asterales</taxon>
        <taxon>Asteraceae</taxon>
        <taxon>Asteroideae</taxon>
        <taxon>Anthemideae</taxon>
        <taxon>Anthemidinae</taxon>
        <taxon>Tanacetum</taxon>
    </lineage>
</organism>
<dbReference type="EMBL" id="BKCJ011134876">
    <property type="protein sequence ID" value="GFC91974.1"/>
    <property type="molecule type" value="Genomic_DNA"/>
</dbReference>
<proteinExistence type="predicted"/>
<feature type="compositionally biased region" description="Basic and acidic residues" evidence="1">
    <location>
        <begin position="29"/>
        <end position="38"/>
    </location>
</feature>
<feature type="compositionally biased region" description="Low complexity" evidence="1">
    <location>
        <begin position="62"/>
        <end position="73"/>
    </location>
</feature>
<feature type="region of interest" description="Disordered" evidence="1">
    <location>
        <begin position="16"/>
        <end position="80"/>
    </location>
</feature>
<gene>
    <name evidence="2" type="ORF">Tci_863944</name>
</gene>
<evidence type="ECO:0000256" key="1">
    <source>
        <dbReference type="SAM" id="MobiDB-lite"/>
    </source>
</evidence>